<feature type="binding site" evidence="8">
    <location>
        <position position="148"/>
    </location>
    <ligand>
        <name>ATP</name>
        <dbReference type="ChEBI" id="CHEBI:30616"/>
    </ligand>
</feature>
<accession>V5C0T4</accession>
<name>V5C0T4_9GAMM</name>
<comment type="caution">
    <text evidence="9">The sequence shown here is derived from an EMBL/GenBank/DDBJ whole genome shotgun (WGS) entry which is preliminary data.</text>
</comment>
<dbReference type="GO" id="GO:0000287">
    <property type="term" value="F:magnesium ion binding"/>
    <property type="evidence" value="ECO:0007669"/>
    <property type="project" value="UniProtKB-UniRule"/>
</dbReference>
<dbReference type="NCBIfam" id="NF000658">
    <property type="entry name" value="PRK00029.1"/>
    <property type="match status" value="1"/>
</dbReference>
<feature type="binding site" evidence="8">
    <location>
        <position position="129"/>
    </location>
    <ligand>
        <name>ATP</name>
        <dbReference type="ChEBI" id="CHEBI:30616"/>
    </ligand>
</feature>
<evidence type="ECO:0000256" key="1">
    <source>
        <dbReference type="ARBA" id="ARBA00009747"/>
    </source>
</evidence>
<dbReference type="GO" id="GO:0005524">
    <property type="term" value="F:ATP binding"/>
    <property type="evidence" value="ECO:0007669"/>
    <property type="project" value="UniProtKB-UniRule"/>
</dbReference>
<feature type="binding site" evidence="8">
    <location>
        <position position="126"/>
    </location>
    <ligand>
        <name>ATP</name>
        <dbReference type="ChEBI" id="CHEBI:30616"/>
    </ligand>
</feature>
<comment type="catalytic activity">
    <reaction evidence="8">
        <text>L-histidyl-[protein] + UTP = N(tele)-(5'-uridylyl)-L-histidyl-[protein] + diphosphate</text>
        <dbReference type="Rhea" id="RHEA:83891"/>
        <dbReference type="Rhea" id="RHEA-COMP:9745"/>
        <dbReference type="Rhea" id="RHEA-COMP:20239"/>
        <dbReference type="ChEBI" id="CHEBI:29979"/>
        <dbReference type="ChEBI" id="CHEBI:33019"/>
        <dbReference type="ChEBI" id="CHEBI:46398"/>
        <dbReference type="ChEBI" id="CHEBI:233474"/>
    </reaction>
</comment>
<comment type="catalytic activity">
    <reaction evidence="8">
        <text>L-threonyl-[protein] + ATP = 3-O-(5'-adenylyl)-L-threonyl-[protein] + diphosphate</text>
        <dbReference type="Rhea" id="RHEA:54292"/>
        <dbReference type="Rhea" id="RHEA-COMP:11060"/>
        <dbReference type="Rhea" id="RHEA-COMP:13847"/>
        <dbReference type="ChEBI" id="CHEBI:30013"/>
        <dbReference type="ChEBI" id="CHEBI:30616"/>
        <dbReference type="ChEBI" id="CHEBI:33019"/>
        <dbReference type="ChEBI" id="CHEBI:138113"/>
        <dbReference type="EC" id="2.7.7.108"/>
    </reaction>
</comment>
<feature type="binding site" evidence="8">
    <location>
        <position position="288"/>
    </location>
    <ligand>
        <name>Mg(2+)</name>
        <dbReference type="ChEBI" id="CHEBI:18420"/>
    </ligand>
</feature>
<feature type="binding site" evidence="8">
    <location>
        <position position="211"/>
    </location>
    <ligand>
        <name>ATP</name>
        <dbReference type="ChEBI" id="CHEBI:30616"/>
    </ligand>
</feature>
<evidence type="ECO:0000256" key="5">
    <source>
        <dbReference type="ARBA" id="ARBA00022741"/>
    </source>
</evidence>
<comment type="catalytic activity">
    <reaction evidence="8">
        <text>L-seryl-[protein] + ATP = 3-O-(5'-adenylyl)-L-seryl-[protein] + diphosphate</text>
        <dbReference type="Rhea" id="RHEA:58120"/>
        <dbReference type="Rhea" id="RHEA-COMP:9863"/>
        <dbReference type="Rhea" id="RHEA-COMP:15073"/>
        <dbReference type="ChEBI" id="CHEBI:29999"/>
        <dbReference type="ChEBI" id="CHEBI:30616"/>
        <dbReference type="ChEBI" id="CHEBI:33019"/>
        <dbReference type="ChEBI" id="CHEBI:142516"/>
        <dbReference type="EC" id="2.7.7.108"/>
    </reaction>
</comment>
<dbReference type="PATRIC" id="fig|1116472.3.peg.382"/>
<dbReference type="EC" id="2.7.7.-" evidence="8"/>
<evidence type="ECO:0000256" key="7">
    <source>
        <dbReference type="ARBA" id="ARBA00022842"/>
    </source>
</evidence>
<dbReference type="GO" id="GO:0030145">
    <property type="term" value="F:manganese ion binding"/>
    <property type="evidence" value="ECO:0007669"/>
    <property type="project" value="UniProtKB-UniRule"/>
</dbReference>
<keyword evidence="4 8" id="KW-0479">Metal-binding</keyword>
<keyword evidence="7 8" id="KW-0460">Magnesium</keyword>
<feature type="binding site" evidence="8">
    <location>
        <position position="161"/>
    </location>
    <ligand>
        <name>ATP</name>
        <dbReference type="ChEBI" id="CHEBI:30616"/>
    </ligand>
</feature>
<feature type="binding site" evidence="8">
    <location>
        <position position="297"/>
    </location>
    <ligand>
        <name>Mg(2+)</name>
        <dbReference type="ChEBI" id="CHEBI:18420"/>
    </ligand>
</feature>
<keyword evidence="6 8" id="KW-0067">ATP-binding</keyword>
<dbReference type="GO" id="GO:0070733">
    <property type="term" value="F:AMPylase activity"/>
    <property type="evidence" value="ECO:0007669"/>
    <property type="project" value="UniProtKB-EC"/>
</dbReference>
<dbReference type="PANTHER" id="PTHR32057">
    <property type="entry name" value="PROTEIN ADENYLYLTRANSFERASE SELO, MITOCHONDRIAL"/>
    <property type="match status" value="1"/>
</dbReference>
<dbReference type="EMBL" id="AYLO01000011">
    <property type="protein sequence ID" value="ESS73699.1"/>
    <property type="molecule type" value="Genomic_DNA"/>
</dbReference>
<reference evidence="9 10" key="1">
    <citation type="journal article" date="2013" name="Genome Announc.">
        <title>Draft Genome Sequence of the Methanotrophic Gammaproteobacterium Methyloglobulus morosus DSM 22980 Strain KoM1.</title>
        <authorList>
            <person name="Poehlein A."/>
            <person name="Deutzmann J.S."/>
            <person name="Daniel R."/>
            <person name="Simeonova D.D."/>
        </authorList>
    </citation>
    <scope>NUCLEOTIDE SEQUENCE [LARGE SCALE GENOMIC DNA]</scope>
    <source>
        <strain evidence="9 10">KoM1</strain>
    </source>
</reference>
<gene>
    <name evidence="8" type="primary">ydiU</name>
    <name evidence="8" type="synonym">selO</name>
    <name evidence="9" type="ORF">MGMO_11c00060</name>
</gene>
<keyword evidence="5 8" id="KW-0547">Nucleotide-binding</keyword>
<feature type="binding site" evidence="8">
    <location>
        <position position="160"/>
    </location>
    <ligand>
        <name>ATP</name>
        <dbReference type="ChEBI" id="CHEBI:30616"/>
    </ligand>
</feature>
<evidence type="ECO:0000313" key="9">
    <source>
        <dbReference type="EMBL" id="ESS73699.1"/>
    </source>
</evidence>
<protein>
    <recommendedName>
        <fullName evidence="8">Protein nucleotidyltransferase YdiU</fullName>
        <ecNumber evidence="8">2.7.7.-</ecNumber>
    </recommendedName>
    <alternativeName>
        <fullName evidence="8">Protein adenylyltransferase YdiU</fullName>
        <ecNumber evidence="8">2.7.7.108</ecNumber>
    </alternativeName>
    <alternativeName>
        <fullName evidence="8">Protein uridylyltransferase YdiU</fullName>
        <ecNumber evidence="8">2.7.7.-</ecNumber>
    </alternativeName>
</protein>
<dbReference type="EC" id="2.7.7.108" evidence="8"/>
<comment type="function">
    <text evidence="8">Nucleotidyltransferase involved in the post-translational modification of proteins. It can catalyze the addition of adenosine monophosphate (AMP) or uridine monophosphate (UMP) to a protein, resulting in modifications known as AMPylation and UMPylation.</text>
</comment>
<dbReference type="RefSeq" id="WP_023493289.1">
    <property type="nucleotide sequence ID" value="NZ_AYLO01000011.1"/>
</dbReference>
<keyword evidence="8" id="KW-0464">Manganese</keyword>
<evidence type="ECO:0000256" key="2">
    <source>
        <dbReference type="ARBA" id="ARBA00022679"/>
    </source>
</evidence>
<evidence type="ECO:0000256" key="3">
    <source>
        <dbReference type="ARBA" id="ARBA00022695"/>
    </source>
</evidence>
<sequence length="530" mass="59263">MMNFDGLARMPETLSRTGSDQGAYISTPESVPQDSQRYLLNALPFDNSFARLPTNFYRRSRPQGMPEPYVVAVSDSAADLLHLDIKEFECHEFADYFSGNALLPGCEPLAAVYSGHQFGDWVGQLGDGRAHLLGEVKTANGACEIQLKGSGQTPYARGFDGRAVLRSSIREFLCSEAMAALGVPTTRALCVIGSDLPVQRESFETAAVVTRLAPSFVRFGSFQHWSSLDKENELKQLADYVIDRFLPSLRDNANPYQALLCDIASRTGELIAHWQAVGFMHGVMNTDNMSVLGLTLDYGPFGFMEAFDAGHVCNHSDRFGRYAYRAQPRVAKWNLYALGDALVTLIGHPDIAKSIVDEHYDHTYQATFKRLMQAKLGLLDGRPDDDDFIEQTFGLLQAHRPDYSLFFRLLSRLSGRVVDNESTRTDAPVRDLFLDREACDAWLKLWRMRLRAEQSDDHTRQAAMLAANPKYILRNWLAEAAIRKAQAKDFSGVNEVLQCLRQPYDEHSGFERYAALPPDWANGLAVSCSS</sequence>
<evidence type="ECO:0000313" key="10">
    <source>
        <dbReference type="Proteomes" id="UP000017842"/>
    </source>
</evidence>
<comment type="similarity">
    <text evidence="1 8">Belongs to the SELO family.</text>
</comment>
<comment type="catalytic activity">
    <reaction evidence="8">
        <text>L-seryl-[protein] + UTP = O-(5'-uridylyl)-L-seryl-[protein] + diphosphate</text>
        <dbReference type="Rhea" id="RHEA:64604"/>
        <dbReference type="Rhea" id="RHEA-COMP:9863"/>
        <dbReference type="Rhea" id="RHEA-COMP:16635"/>
        <dbReference type="ChEBI" id="CHEBI:29999"/>
        <dbReference type="ChEBI" id="CHEBI:33019"/>
        <dbReference type="ChEBI" id="CHEBI:46398"/>
        <dbReference type="ChEBI" id="CHEBI:156051"/>
    </reaction>
</comment>
<comment type="cofactor">
    <cofactor evidence="8">
        <name>Mg(2+)</name>
        <dbReference type="ChEBI" id="CHEBI:18420"/>
    </cofactor>
    <cofactor evidence="8">
        <name>Mn(2+)</name>
        <dbReference type="ChEBI" id="CHEBI:29035"/>
    </cofactor>
</comment>
<proteinExistence type="inferred from homology"/>
<keyword evidence="3 8" id="KW-0548">Nucleotidyltransferase</keyword>
<dbReference type="Proteomes" id="UP000017842">
    <property type="component" value="Unassembled WGS sequence"/>
</dbReference>
<dbReference type="Pfam" id="PF02696">
    <property type="entry name" value="SelO"/>
    <property type="match status" value="1"/>
</dbReference>
<dbReference type="HAMAP" id="MF_00692">
    <property type="entry name" value="SelO"/>
    <property type="match status" value="1"/>
</dbReference>
<evidence type="ECO:0000256" key="8">
    <source>
        <dbReference type="HAMAP-Rule" id="MF_00692"/>
    </source>
</evidence>
<organism evidence="9 10">
    <name type="scientific">Methyloglobulus morosus KoM1</name>
    <dbReference type="NCBI Taxonomy" id="1116472"/>
    <lineage>
        <taxon>Bacteria</taxon>
        <taxon>Pseudomonadati</taxon>
        <taxon>Pseudomonadota</taxon>
        <taxon>Gammaproteobacteria</taxon>
        <taxon>Methylococcales</taxon>
        <taxon>Methylococcaceae</taxon>
        <taxon>Methyloglobulus</taxon>
    </lineage>
</organism>
<dbReference type="InterPro" id="IPR003846">
    <property type="entry name" value="SelO"/>
</dbReference>
<dbReference type="PANTHER" id="PTHR32057:SF14">
    <property type="entry name" value="PROTEIN ADENYLYLTRANSFERASE SELO, MITOCHONDRIAL"/>
    <property type="match status" value="1"/>
</dbReference>
<evidence type="ECO:0000256" key="6">
    <source>
        <dbReference type="ARBA" id="ARBA00022840"/>
    </source>
</evidence>
<dbReference type="AlphaFoldDB" id="V5C0T4"/>
<feature type="binding site" evidence="8">
    <location>
        <position position="297"/>
    </location>
    <ligand>
        <name>ATP</name>
        <dbReference type="ChEBI" id="CHEBI:30616"/>
    </ligand>
</feature>
<evidence type="ECO:0000256" key="4">
    <source>
        <dbReference type="ARBA" id="ARBA00022723"/>
    </source>
</evidence>
<comment type="catalytic activity">
    <reaction evidence="8">
        <text>L-tyrosyl-[protein] + ATP = O-(5'-adenylyl)-L-tyrosyl-[protein] + diphosphate</text>
        <dbReference type="Rhea" id="RHEA:54288"/>
        <dbReference type="Rhea" id="RHEA-COMP:10136"/>
        <dbReference type="Rhea" id="RHEA-COMP:13846"/>
        <dbReference type="ChEBI" id="CHEBI:30616"/>
        <dbReference type="ChEBI" id="CHEBI:33019"/>
        <dbReference type="ChEBI" id="CHEBI:46858"/>
        <dbReference type="ChEBI" id="CHEBI:83624"/>
        <dbReference type="EC" id="2.7.7.108"/>
    </reaction>
</comment>
<feature type="binding site" evidence="8">
    <location>
        <position position="218"/>
    </location>
    <ligand>
        <name>ATP</name>
        <dbReference type="ChEBI" id="CHEBI:30616"/>
    </ligand>
</feature>
<comment type="catalytic activity">
    <reaction evidence="8">
        <text>L-tyrosyl-[protein] + UTP = O-(5'-uridylyl)-L-tyrosyl-[protein] + diphosphate</text>
        <dbReference type="Rhea" id="RHEA:83887"/>
        <dbReference type="Rhea" id="RHEA-COMP:10136"/>
        <dbReference type="Rhea" id="RHEA-COMP:20238"/>
        <dbReference type="ChEBI" id="CHEBI:33019"/>
        <dbReference type="ChEBI" id="CHEBI:46398"/>
        <dbReference type="ChEBI" id="CHEBI:46858"/>
        <dbReference type="ChEBI" id="CHEBI:90602"/>
    </reaction>
</comment>
<dbReference type="STRING" id="1116472.MGMO_11c00060"/>
<keyword evidence="2 8" id="KW-0808">Transferase</keyword>
<feature type="active site" description="Proton acceptor" evidence="8">
    <location>
        <position position="287"/>
    </location>
</feature>
<feature type="binding site" evidence="8">
    <location>
        <position position="128"/>
    </location>
    <ligand>
        <name>ATP</name>
        <dbReference type="ChEBI" id="CHEBI:30616"/>
    </ligand>
</feature>
<keyword evidence="10" id="KW-1185">Reference proteome</keyword>
<dbReference type="eggNOG" id="COG0397">
    <property type="taxonomic scope" value="Bacteria"/>
</dbReference>